<dbReference type="InterPro" id="IPR021005">
    <property type="entry name" value="Znf_CGNR"/>
</dbReference>
<dbReference type="InterPro" id="IPR023286">
    <property type="entry name" value="ABATE_dom_sf"/>
</dbReference>
<evidence type="ECO:0000259" key="1">
    <source>
        <dbReference type="Pfam" id="PF11706"/>
    </source>
</evidence>
<reference evidence="2 3" key="1">
    <citation type="submission" date="2016-10" db="EMBL/GenBank/DDBJ databases">
        <authorList>
            <person name="de Groot N.N."/>
        </authorList>
    </citation>
    <scope>NUCLEOTIDE SEQUENCE [LARGE SCALE GENOMIC DNA]</scope>
    <source>
        <strain evidence="2 3">DSM 14045</strain>
    </source>
</reference>
<dbReference type="Gene3D" id="1.10.3300.10">
    <property type="entry name" value="Jann2411-like domain"/>
    <property type="match status" value="1"/>
</dbReference>
<accession>A0A1H3JW74</accession>
<dbReference type="EMBL" id="FNPG01000018">
    <property type="protein sequence ID" value="SDY44217.1"/>
    <property type="molecule type" value="Genomic_DNA"/>
</dbReference>
<evidence type="ECO:0000313" key="3">
    <source>
        <dbReference type="Proteomes" id="UP000183918"/>
    </source>
</evidence>
<dbReference type="RefSeq" id="WP_074717781.1">
    <property type="nucleotide sequence ID" value="NZ_FNPG01000018.1"/>
</dbReference>
<proteinExistence type="predicted"/>
<dbReference type="OrthoDB" id="1846498at2"/>
<organism evidence="2 3">
    <name type="scientific">Lachnobacterium bovis DSM 14045</name>
    <dbReference type="NCBI Taxonomy" id="1122142"/>
    <lineage>
        <taxon>Bacteria</taxon>
        <taxon>Bacillati</taxon>
        <taxon>Bacillota</taxon>
        <taxon>Clostridia</taxon>
        <taxon>Lachnospirales</taxon>
        <taxon>Lachnospiraceae</taxon>
        <taxon>Lachnobacterium</taxon>
    </lineage>
</organism>
<keyword evidence="3" id="KW-1185">Reference proteome</keyword>
<evidence type="ECO:0000313" key="2">
    <source>
        <dbReference type="EMBL" id="SDY44217.1"/>
    </source>
</evidence>
<gene>
    <name evidence="2" type="ORF">SAMN02910414_01560</name>
</gene>
<feature type="domain" description="Zinc finger CGNR" evidence="1">
    <location>
        <begin position="345"/>
        <end position="383"/>
    </location>
</feature>
<sequence length="396" mass="45542">MPKIIENFYENNIFTFDSYSVDCVTDTIHENPNQPPKSVYKLMSNTTNQLHFAYAAQKGLVKLNSNGTISDSNILGSFIALKNNDSEYAAFFKKYGFIFPISNETFEEIHPKDIETIINRLKYTVELMSGISSIRKNYNKFAALIILLLFSEGTSIKTSLIDKPYNTCNHKEASLIEDPSEIPTRNDIQIIRPSNTDYYVYDSILEKSVSFDISFYNSTIGGYESDANKANLLYLYVNYYNDTNLNSRKCIELLYHLLYDYGEINDINDKGIIYQDDSVQFSPEIQSAIIDVAKYVIGNEINANLSGIYPVYNTDTMSPSWKVDSLLSALYFSLFYIKPDMELYRQCANPRCGKYFLVKTTSTRTKYCSSACCNRVTQDTYRRTKRTKKEQQKKDI</sequence>
<dbReference type="AlphaFoldDB" id="A0A1H3JW74"/>
<dbReference type="Proteomes" id="UP000183918">
    <property type="component" value="Unassembled WGS sequence"/>
</dbReference>
<dbReference type="SUPFAM" id="SSF160904">
    <property type="entry name" value="Jann2411-like"/>
    <property type="match status" value="1"/>
</dbReference>
<protein>
    <recommendedName>
        <fullName evidence="1">Zinc finger CGNR domain-containing protein</fullName>
    </recommendedName>
</protein>
<name>A0A1H3JW74_9FIRM</name>
<dbReference type="Pfam" id="PF11706">
    <property type="entry name" value="zf-CGNR"/>
    <property type="match status" value="1"/>
</dbReference>